<organism evidence="1 2">
    <name type="scientific">Kribbella yunnanensis</name>
    <dbReference type="NCBI Taxonomy" id="190194"/>
    <lineage>
        <taxon>Bacteria</taxon>
        <taxon>Bacillati</taxon>
        <taxon>Actinomycetota</taxon>
        <taxon>Actinomycetes</taxon>
        <taxon>Propionibacteriales</taxon>
        <taxon>Kribbellaceae</taxon>
        <taxon>Kribbella</taxon>
    </lineage>
</organism>
<sequence>MARTYRSALDVGRDQVWLLPSASAVHLSSNLVRGIHKEARGRGHSRQLVDALLASRPEAFASLTSRPGAQAHAMYQRWGWEKIGSTQTYAHWPVEDISVLPLRNSALREDSQ</sequence>
<dbReference type="InterPro" id="IPR016181">
    <property type="entry name" value="Acyl_CoA_acyltransferase"/>
</dbReference>
<evidence type="ECO:0000313" key="2">
    <source>
        <dbReference type="Proteomes" id="UP001500280"/>
    </source>
</evidence>
<protein>
    <recommendedName>
        <fullName evidence="3">N-acetyltransferase</fullName>
    </recommendedName>
</protein>
<dbReference type="Proteomes" id="UP001500280">
    <property type="component" value="Unassembled WGS sequence"/>
</dbReference>
<evidence type="ECO:0008006" key="3">
    <source>
        <dbReference type="Google" id="ProtNLM"/>
    </source>
</evidence>
<proteinExistence type="predicted"/>
<evidence type="ECO:0000313" key="1">
    <source>
        <dbReference type="EMBL" id="GAA1696329.1"/>
    </source>
</evidence>
<dbReference type="Gene3D" id="3.40.630.30">
    <property type="match status" value="1"/>
</dbReference>
<gene>
    <name evidence="1" type="ORF">GCM10009745_47940</name>
</gene>
<dbReference type="EMBL" id="BAAANF010000017">
    <property type="protein sequence ID" value="GAA1696329.1"/>
    <property type="molecule type" value="Genomic_DNA"/>
</dbReference>
<reference evidence="2" key="1">
    <citation type="journal article" date="2019" name="Int. J. Syst. Evol. Microbiol.">
        <title>The Global Catalogue of Microorganisms (GCM) 10K type strain sequencing project: providing services to taxonomists for standard genome sequencing and annotation.</title>
        <authorList>
            <consortium name="The Broad Institute Genomics Platform"/>
            <consortium name="The Broad Institute Genome Sequencing Center for Infectious Disease"/>
            <person name="Wu L."/>
            <person name="Ma J."/>
        </authorList>
    </citation>
    <scope>NUCLEOTIDE SEQUENCE [LARGE SCALE GENOMIC DNA]</scope>
    <source>
        <strain evidence="2">JCM 14307</strain>
    </source>
</reference>
<name>A0ABP4TZC8_9ACTN</name>
<dbReference type="SUPFAM" id="SSF55729">
    <property type="entry name" value="Acyl-CoA N-acyltransferases (Nat)"/>
    <property type="match status" value="1"/>
</dbReference>
<keyword evidence="2" id="KW-1185">Reference proteome</keyword>
<accession>A0ABP4TZC8</accession>
<comment type="caution">
    <text evidence="1">The sequence shown here is derived from an EMBL/GenBank/DDBJ whole genome shotgun (WGS) entry which is preliminary data.</text>
</comment>